<feature type="compositionally biased region" description="Polar residues" evidence="1">
    <location>
        <begin position="38"/>
        <end position="52"/>
    </location>
</feature>
<evidence type="ECO:0000256" key="1">
    <source>
        <dbReference type="SAM" id="MobiDB-lite"/>
    </source>
</evidence>
<keyword evidence="3" id="KW-1185">Reference proteome</keyword>
<organism evidence="2 3">
    <name type="scientific">Pelagomonas calceolata</name>
    <dbReference type="NCBI Taxonomy" id="35677"/>
    <lineage>
        <taxon>Eukaryota</taxon>
        <taxon>Sar</taxon>
        <taxon>Stramenopiles</taxon>
        <taxon>Ochrophyta</taxon>
        <taxon>Pelagophyceae</taxon>
        <taxon>Pelagomonadales</taxon>
        <taxon>Pelagomonadaceae</taxon>
        <taxon>Pelagomonas</taxon>
    </lineage>
</organism>
<evidence type="ECO:0000313" key="3">
    <source>
        <dbReference type="Proteomes" id="UP000789595"/>
    </source>
</evidence>
<evidence type="ECO:0000313" key="2">
    <source>
        <dbReference type="EMBL" id="CAH0363895.1"/>
    </source>
</evidence>
<comment type="caution">
    <text evidence="2">The sequence shown here is derived from an EMBL/GenBank/DDBJ whole genome shotgun (WGS) entry which is preliminary data.</text>
</comment>
<dbReference type="Proteomes" id="UP000789595">
    <property type="component" value="Unassembled WGS sequence"/>
</dbReference>
<dbReference type="EMBL" id="CAKKNE010000001">
    <property type="protein sequence ID" value="CAH0363895.1"/>
    <property type="molecule type" value="Genomic_DNA"/>
</dbReference>
<gene>
    <name evidence="2" type="ORF">PECAL_1P02360</name>
</gene>
<dbReference type="AlphaFoldDB" id="A0A8J2WSL8"/>
<reference evidence="2" key="1">
    <citation type="submission" date="2021-11" db="EMBL/GenBank/DDBJ databases">
        <authorList>
            <consortium name="Genoscope - CEA"/>
            <person name="William W."/>
        </authorList>
    </citation>
    <scope>NUCLEOTIDE SEQUENCE</scope>
</reference>
<sequence>MSELDVHLAAAYLKRVSLSSSALDELLEEESTRKLRRVSSSNNLEEGQNVGSTGVRFDGSPKGKEHGRRLRGADDMRRVVSADDMRRAAPGAAPDETLPTVSDDSNTSVPASSPPPTTEALDALLVRLEERRALGPVELGRCSELADATDEFVRRGLFDALVAALDRNVWSELGALVDVHRRARPYDLRDDLRRAICVNRQEAVKRRLAGDEAGALEAMRDFKKCQWQLKHVIEFFDAHIAMYGRR</sequence>
<proteinExistence type="predicted"/>
<feature type="region of interest" description="Disordered" evidence="1">
    <location>
        <begin position="28"/>
        <end position="117"/>
    </location>
</feature>
<accession>A0A8J2WSL8</accession>
<protein>
    <submittedName>
        <fullName evidence="2">Uncharacterized protein</fullName>
    </submittedName>
</protein>
<name>A0A8J2WSL8_9STRA</name>
<feature type="compositionally biased region" description="Basic and acidic residues" evidence="1">
    <location>
        <begin position="71"/>
        <end position="87"/>
    </location>
</feature>